<sequence length="245" mass="28074">MVSNLKVSSSTQYSETDLYQKAANEKWAGNGTYEKPFIIESTHSLANKSIIKNTSLHILIRKCEFDVLSFKKCKNIKIEGCTFDVLGLSKCSEIKVKNCSFSHSLEVRYGHNLEIQDSHIPFLIFSMCYEIHFKRCTIMNLYNHFSRANIFENINAPEGINNILRGSLKKYYTKYLGLIAVGVISLFSAIIMYFNSSADSVIWSFVGGLFLLAFITFIGAVALYHDYREMKHYPDNRIYEKSSEI</sequence>
<dbReference type="EMBL" id="LAZR01016668">
    <property type="protein sequence ID" value="KKM03491.1"/>
    <property type="molecule type" value="Genomic_DNA"/>
</dbReference>
<evidence type="ECO:0000313" key="2">
    <source>
        <dbReference type="EMBL" id="KKM03491.1"/>
    </source>
</evidence>
<keyword evidence="1" id="KW-1133">Transmembrane helix</keyword>
<accession>A0A0F9JCC8</accession>
<feature type="transmembrane region" description="Helical" evidence="1">
    <location>
        <begin position="175"/>
        <end position="195"/>
    </location>
</feature>
<dbReference type="AlphaFoldDB" id="A0A0F9JCC8"/>
<protein>
    <recommendedName>
        <fullName evidence="3">Right handed beta helix domain-containing protein</fullName>
    </recommendedName>
</protein>
<comment type="caution">
    <text evidence="2">The sequence shown here is derived from an EMBL/GenBank/DDBJ whole genome shotgun (WGS) entry which is preliminary data.</text>
</comment>
<evidence type="ECO:0008006" key="3">
    <source>
        <dbReference type="Google" id="ProtNLM"/>
    </source>
</evidence>
<dbReference type="Gene3D" id="2.160.20.10">
    <property type="entry name" value="Single-stranded right-handed beta-helix, Pectin lyase-like"/>
    <property type="match status" value="1"/>
</dbReference>
<feature type="transmembrane region" description="Helical" evidence="1">
    <location>
        <begin position="201"/>
        <end position="224"/>
    </location>
</feature>
<reference evidence="2" key="1">
    <citation type="journal article" date="2015" name="Nature">
        <title>Complex archaea that bridge the gap between prokaryotes and eukaryotes.</title>
        <authorList>
            <person name="Spang A."/>
            <person name="Saw J.H."/>
            <person name="Jorgensen S.L."/>
            <person name="Zaremba-Niedzwiedzka K."/>
            <person name="Martijn J."/>
            <person name="Lind A.E."/>
            <person name="van Eijk R."/>
            <person name="Schleper C."/>
            <person name="Guy L."/>
            <person name="Ettema T.J."/>
        </authorList>
    </citation>
    <scope>NUCLEOTIDE SEQUENCE</scope>
</reference>
<dbReference type="InterPro" id="IPR011050">
    <property type="entry name" value="Pectin_lyase_fold/virulence"/>
</dbReference>
<evidence type="ECO:0000256" key="1">
    <source>
        <dbReference type="SAM" id="Phobius"/>
    </source>
</evidence>
<dbReference type="InterPro" id="IPR012334">
    <property type="entry name" value="Pectin_lyas_fold"/>
</dbReference>
<dbReference type="SUPFAM" id="SSF51126">
    <property type="entry name" value="Pectin lyase-like"/>
    <property type="match status" value="1"/>
</dbReference>
<organism evidence="2">
    <name type="scientific">marine sediment metagenome</name>
    <dbReference type="NCBI Taxonomy" id="412755"/>
    <lineage>
        <taxon>unclassified sequences</taxon>
        <taxon>metagenomes</taxon>
        <taxon>ecological metagenomes</taxon>
    </lineage>
</organism>
<gene>
    <name evidence="2" type="ORF">LCGC14_1773890</name>
</gene>
<keyword evidence="1" id="KW-0812">Transmembrane</keyword>
<proteinExistence type="predicted"/>
<keyword evidence="1" id="KW-0472">Membrane</keyword>
<name>A0A0F9JCC8_9ZZZZ</name>